<feature type="compositionally biased region" description="Low complexity" evidence="1">
    <location>
        <begin position="1"/>
        <end position="17"/>
    </location>
</feature>
<evidence type="ECO:0000313" key="3">
    <source>
        <dbReference type="Proteomes" id="UP001367676"/>
    </source>
</evidence>
<dbReference type="AlphaFoldDB" id="A0AAN9TC71"/>
<dbReference type="GO" id="GO:0005739">
    <property type="term" value="C:mitochondrion"/>
    <property type="evidence" value="ECO:0007669"/>
    <property type="project" value="TreeGrafter"/>
</dbReference>
<name>A0AAN9TC71_9HEMI</name>
<evidence type="ECO:0000256" key="1">
    <source>
        <dbReference type="SAM" id="MobiDB-lite"/>
    </source>
</evidence>
<reference evidence="2 3" key="1">
    <citation type="submission" date="2024-03" db="EMBL/GenBank/DDBJ databases">
        <title>Adaptation during the transition from Ophiocordyceps entomopathogen to insect associate is accompanied by gene loss and intensified selection.</title>
        <authorList>
            <person name="Ward C.M."/>
            <person name="Onetto C.A."/>
            <person name="Borneman A.R."/>
        </authorList>
    </citation>
    <scope>NUCLEOTIDE SEQUENCE [LARGE SCALE GENOMIC DNA]</scope>
    <source>
        <strain evidence="2">AWRI1</strain>
        <tissue evidence="2">Single Adult Female</tissue>
    </source>
</reference>
<sequence length="122" mass="13773">MGSNGSKSKKSFSPGKPFGKEAKHDCNVNLNVPSAKKPNINLQYDSTVVKVPPSLSPFVVLYRQGSMYFDEDGDLAHEFYVEVKEGRKRKMKRVYNNLTPQGLVKLPCPRLHQDCPVVLYML</sequence>
<evidence type="ECO:0008006" key="4">
    <source>
        <dbReference type="Google" id="ProtNLM"/>
    </source>
</evidence>
<protein>
    <recommendedName>
        <fullName evidence="4">Tumor suppressor candidate 2</fullName>
    </recommendedName>
</protein>
<dbReference type="InterPro" id="IPR029393">
    <property type="entry name" value="FUS1"/>
</dbReference>
<organism evidence="2 3">
    <name type="scientific">Parthenolecanium corni</name>
    <dbReference type="NCBI Taxonomy" id="536013"/>
    <lineage>
        <taxon>Eukaryota</taxon>
        <taxon>Metazoa</taxon>
        <taxon>Ecdysozoa</taxon>
        <taxon>Arthropoda</taxon>
        <taxon>Hexapoda</taxon>
        <taxon>Insecta</taxon>
        <taxon>Pterygota</taxon>
        <taxon>Neoptera</taxon>
        <taxon>Paraneoptera</taxon>
        <taxon>Hemiptera</taxon>
        <taxon>Sternorrhyncha</taxon>
        <taxon>Coccoidea</taxon>
        <taxon>Coccidae</taxon>
        <taxon>Parthenolecanium</taxon>
    </lineage>
</organism>
<comment type="caution">
    <text evidence="2">The sequence shown here is derived from an EMBL/GenBank/DDBJ whole genome shotgun (WGS) entry which is preliminary data.</text>
</comment>
<dbReference type="EMBL" id="JBBCAQ010000033">
    <property type="protein sequence ID" value="KAK7582585.1"/>
    <property type="molecule type" value="Genomic_DNA"/>
</dbReference>
<proteinExistence type="predicted"/>
<accession>A0AAN9TC71</accession>
<evidence type="ECO:0000313" key="2">
    <source>
        <dbReference type="EMBL" id="KAK7582585.1"/>
    </source>
</evidence>
<gene>
    <name evidence="2" type="ORF">V9T40_014030</name>
</gene>
<keyword evidence="3" id="KW-1185">Reference proteome</keyword>
<dbReference type="PANTHER" id="PTHR15453">
    <property type="entry name" value="TUMOR SUPPRESSOR CANDIDATE 2"/>
    <property type="match status" value="1"/>
</dbReference>
<dbReference type="PANTHER" id="PTHR15453:SF8">
    <property type="entry name" value="TUMOR SUPPRESSOR CANDIDATE 2"/>
    <property type="match status" value="1"/>
</dbReference>
<dbReference type="Pfam" id="PF15000">
    <property type="entry name" value="TUSC2"/>
    <property type="match status" value="1"/>
</dbReference>
<feature type="region of interest" description="Disordered" evidence="1">
    <location>
        <begin position="1"/>
        <end position="24"/>
    </location>
</feature>
<dbReference type="GO" id="GO:0051881">
    <property type="term" value="P:regulation of mitochondrial membrane potential"/>
    <property type="evidence" value="ECO:0007669"/>
    <property type="project" value="TreeGrafter"/>
</dbReference>
<dbReference type="Proteomes" id="UP001367676">
    <property type="component" value="Unassembled WGS sequence"/>
</dbReference>